<dbReference type="CDD" id="cd10568">
    <property type="entry name" value="SWIB_like"/>
    <property type="match status" value="1"/>
</dbReference>
<evidence type="ECO:0000259" key="10">
    <source>
        <dbReference type="PROSITE" id="PS51210"/>
    </source>
</evidence>
<evidence type="ECO:0000313" key="13">
    <source>
        <dbReference type="Proteomes" id="UP000308199"/>
    </source>
</evidence>
<dbReference type="PANTHER" id="PTHR10728:SF33">
    <property type="entry name" value="LYSOPHOSPHOLIPASE 1-RELATED"/>
    <property type="match status" value="1"/>
</dbReference>
<dbReference type="SUPFAM" id="SSF52151">
    <property type="entry name" value="FabD/lysophospholipase-like"/>
    <property type="match status" value="1"/>
</dbReference>
<keyword evidence="4 8" id="KW-0378">Hydrolase</keyword>
<dbReference type="InterPro" id="IPR003121">
    <property type="entry name" value="SWIB_MDM2_domain"/>
</dbReference>
<evidence type="ECO:0000256" key="3">
    <source>
        <dbReference type="ARBA" id="ARBA00022729"/>
    </source>
</evidence>
<feature type="chain" id="PRO_5021038290" description="Lysophospholipase" evidence="9">
    <location>
        <begin position="27"/>
        <end position="1029"/>
    </location>
</feature>
<keyword evidence="13" id="KW-1185">Reference proteome</keyword>
<evidence type="ECO:0000256" key="5">
    <source>
        <dbReference type="ARBA" id="ARBA00022963"/>
    </source>
</evidence>
<feature type="signal peptide" evidence="9">
    <location>
        <begin position="1"/>
        <end position="26"/>
    </location>
</feature>
<comment type="catalytic activity">
    <reaction evidence="9">
        <text>a 1-acyl-sn-glycero-3-phosphocholine + H2O = sn-glycerol 3-phosphocholine + a fatty acid + H(+)</text>
        <dbReference type="Rhea" id="RHEA:15177"/>
        <dbReference type="ChEBI" id="CHEBI:15377"/>
        <dbReference type="ChEBI" id="CHEBI:15378"/>
        <dbReference type="ChEBI" id="CHEBI:16870"/>
        <dbReference type="ChEBI" id="CHEBI:28868"/>
        <dbReference type="ChEBI" id="CHEBI:58168"/>
        <dbReference type="EC" id="3.1.1.5"/>
    </reaction>
</comment>
<dbReference type="PANTHER" id="PTHR10728">
    <property type="entry name" value="CYTOSOLIC PHOSPHOLIPASE A2"/>
    <property type="match status" value="1"/>
</dbReference>
<accession>A0A4S4KY75</accession>
<keyword evidence="3 9" id="KW-0732">Signal</keyword>
<evidence type="ECO:0000256" key="4">
    <source>
        <dbReference type="ARBA" id="ARBA00022801"/>
    </source>
</evidence>
<protein>
    <recommendedName>
        <fullName evidence="2 9">Lysophospholipase</fullName>
        <ecNumber evidence="2 9">3.1.1.5</ecNumber>
    </recommendedName>
</protein>
<evidence type="ECO:0000256" key="6">
    <source>
        <dbReference type="ARBA" id="ARBA00023098"/>
    </source>
</evidence>
<evidence type="ECO:0000259" key="11">
    <source>
        <dbReference type="PROSITE" id="PS51925"/>
    </source>
</evidence>
<dbReference type="Pfam" id="PF02201">
    <property type="entry name" value="SWIB"/>
    <property type="match status" value="1"/>
</dbReference>
<dbReference type="PROSITE" id="PS51925">
    <property type="entry name" value="SWIB_MDM2"/>
    <property type="match status" value="1"/>
</dbReference>
<dbReference type="Gene3D" id="3.40.1090.10">
    <property type="entry name" value="Cytosolic phospholipase A2 catalytic domain"/>
    <property type="match status" value="1"/>
</dbReference>
<keyword evidence="5 8" id="KW-0442">Lipid degradation</keyword>
<evidence type="ECO:0000256" key="9">
    <source>
        <dbReference type="RuleBase" id="RU362103"/>
    </source>
</evidence>
<keyword evidence="7" id="KW-0325">Glycoprotein</keyword>
<feature type="domain" description="PLA2c" evidence="10">
    <location>
        <begin position="43"/>
        <end position="617"/>
    </location>
</feature>
<comment type="caution">
    <text evidence="12">The sequence shown here is derived from an EMBL/GenBank/DDBJ whole genome shotgun (WGS) entry which is preliminary data.</text>
</comment>
<dbReference type="EC" id="3.1.1.5" evidence="2 9"/>
<comment type="similarity">
    <text evidence="1 9">Belongs to the lysophospholipase family.</text>
</comment>
<dbReference type="SUPFAM" id="SSF47592">
    <property type="entry name" value="SWIB/MDM2 domain"/>
    <property type="match status" value="1"/>
</dbReference>
<dbReference type="GO" id="GO:0004623">
    <property type="term" value="F:phospholipase A2 activity"/>
    <property type="evidence" value="ECO:0007669"/>
    <property type="project" value="TreeGrafter"/>
</dbReference>
<gene>
    <name evidence="12" type="ORF">EW145_g5959</name>
</gene>
<organism evidence="12 13">
    <name type="scientific">Phellinidium pouzarii</name>
    <dbReference type="NCBI Taxonomy" id="167371"/>
    <lineage>
        <taxon>Eukaryota</taxon>
        <taxon>Fungi</taxon>
        <taxon>Dikarya</taxon>
        <taxon>Basidiomycota</taxon>
        <taxon>Agaricomycotina</taxon>
        <taxon>Agaricomycetes</taxon>
        <taxon>Hymenochaetales</taxon>
        <taxon>Hymenochaetaceae</taxon>
        <taxon>Phellinidium</taxon>
    </lineage>
</organism>
<sequence>MMRSELGSLLLVLITFEFWTIRFVHAAQSVNSTRQAFTPVFQNCPENFQLVRSAGTTNQSLGPDETAYVSTRQSQVLPGAWSAYVQNVHATNMTLPDYVSSILSGSSPPTLGVTTSGGGYRASIFGAGVLNALDGRNTSSGNAGTGGLLQAATYLAGLSGGSWLVTSAFQANFPTFQEVIFGPPNSTSSNSTDYGGWNAHFDIVAPNNDTAKDLAFYLDIIDEIGGKEEAGFPVTIADFWTRLLARHFVNGTNLVNFFNETSSTHGAGILFSAIANTSSFVNHEIPFPIVIADTYSPFENRSTIMSADEDVVPLTNPIYEFTPFEMGSFDPILAAFAPTKYLGSTNSSVCVTGFDQAAFVVGTSSELFNEFNVTLQDLLGSSVGPLLELINSSFSQPGSVELDVSIYPNPFFGVAPDTFIDSKQEFISLVDGGEDGEVVPIQPLLVRARNVDVIVAIDATSDVDNYAAGSSLVATQNRTTFFPTTYSFPQVPNNTETFVSLNLTKHPTFFGCNDSAPVPLVIYIANGAAPIGQPSLTNTSTDQTTYEPAQIQAMLDQTFVIATQGFPANSSETVDPQWPACLACAVVDRARFPKAAVLIVVTVTVVFLTSTAMEAPNAAKKRKFTDKSLPSSVLHSAEFTDSEFYQQLLDMERKLDWTISRKRAEIQDTLGKPSQTTRTLRIFLSHTASDQVWQTAGQPAGESPDFETGQGIPSWAFKIEGRLLEPTGRSRDKTSLKRFSDVIKHLVVDLERDPSLYPDGNTIEAIPQAGPLPVDGFTVRRTGDSPTKVRVMMYIEHYPDQFKVHPELGAILDIKEESRVGVITSLWNYIKINNLQDKVDRRLIRLDDKLKAIYRTLHSQLSHTETLSFQQIPEFVNLCLLPPDPVLLHYHIKPNEPSPASPQTWDIEIKMEDTSLKSRMNQVILNISSETARDISKYDEETALLAQQIQNAQIKRAFLNAFATEPADFLNKWLTSQSRDLESVLAAGPSEGLTIREEELKRSEFFKLSWVEEAVAVQEGLRMASRNVV</sequence>
<dbReference type="InterPro" id="IPR002642">
    <property type="entry name" value="LysoPLipase_cat_dom"/>
</dbReference>
<evidence type="ECO:0000256" key="2">
    <source>
        <dbReference type="ARBA" id="ARBA00013274"/>
    </source>
</evidence>
<dbReference type="PROSITE" id="PS51210">
    <property type="entry name" value="PLA2C"/>
    <property type="match status" value="1"/>
</dbReference>
<dbReference type="OrthoDB" id="10263741at2759"/>
<evidence type="ECO:0000256" key="1">
    <source>
        <dbReference type="ARBA" id="ARBA00008780"/>
    </source>
</evidence>
<dbReference type="SMART" id="SM00151">
    <property type="entry name" value="SWIB"/>
    <property type="match status" value="1"/>
</dbReference>
<dbReference type="AlphaFoldDB" id="A0A4S4KY75"/>
<evidence type="ECO:0000313" key="12">
    <source>
        <dbReference type="EMBL" id="THH03849.1"/>
    </source>
</evidence>
<evidence type="ECO:0000256" key="8">
    <source>
        <dbReference type="PROSITE-ProRule" id="PRU00555"/>
    </source>
</evidence>
<dbReference type="Proteomes" id="UP000308199">
    <property type="component" value="Unassembled WGS sequence"/>
</dbReference>
<dbReference type="EMBL" id="SGPK01000404">
    <property type="protein sequence ID" value="THH03849.1"/>
    <property type="molecule type" value="Genomic_DNA"/>
</dbReference>
<dbReference type="GO" id="GO:0005829">
    <property type="term" value="C:cytosol"/>
    <property type="evidence" value="ECO:0007669"/>
    <property type="project" value="TreeGrafter"/>
</dbReference>
<dbReference type="InterPro" id="IPR016035">
    <property type="entry name" value="Acyl_Trfase/lysoPLipase"/>
</dbReference>
<feature type="domain" description="DM2" evidence="11">
    <location>
        <begin position="797"/>
        <end position="882"/>
    </location>
</feature>
<proteinExistence type="inferred from homology"/>
<keyword evidence="6 8" id="KW-0443">Lipid metabolism</keyword>
<dbReference type="InterPro" id="IPR019835">
    <property type="entry name" value="SWIB_domain"/>
</dbReference>
<dbReference type="GO" id="GO:0004622">
    <property type="term" value="F:phosphatidylcholine lysophospholipase activity"/>
    <property type="evidence" value="ECO:0007669"/>
    <property type="project" value="UniProtKB-EC"/>
</dbReference>
<reference evidence="12 13" key="1">
    <citation type="submission" date="2019-02" db="EMBL/GenBank/DDBJ databases">
        <title>Genome sequencing of the rare red list fungi Phellinidium pouzarii.</title>
        <authorList>
            <person name="Buettner E."/>
            <person name="Kellner H."/>
        </authorList>
    </citation>
    <scope>NUCLEOTIDE SEQUENCE [LARGE SCALE GENOMIC DNA]</scope>
    <source>
        <strain evidence="12 13">DSM 108285</strain>
    </source>
</reference>
<dbReference type="Gene3D" id="1.10.245.10">
    <property type="entry name" value="SWIB/MDM2 domain"/>
    <property type="match status" value="1"/>
</dbReference>
<dbReference type="InterPro" id="IPR036885">
    <property type="entry name" value="SWIB_MDM2_dom_sf"/>
</dbReference>
<dbReference type="SMART" id="SM00022">
    <property type="entry name" value="PLAc"/>
    <property type="match status" value="1"/>
</dbReference>
<dbReference type="Pfam" id="PF01735">
    <property type="entry name" value="PLA2_B"/>
    <property type="match status" value="1"/>
</dbReference>
<dbReference type="GO" id="GO:0046475">
    <property type="term" value="P:glycerophospholipid catabolic process"/>
    <property type="evidence" value="ECO:0007669"/>
    <property type="project" value="TreeGrafter"/>
</dbReference>
<name>A0A4S4KY75_9AGAM</name>
<evidence type="ECO:0000256" key="7">
    <source>
        <dbReference type="ARBA" id="ARBA00023180"/>
    </source>
</evidence>